<name>A0A4Z2E2V1_9TELE</name>
<dbReference type="Proteomes" id="UP000314294">
    <property type="component" value="Unassembled WGS sequence"/>
</dbReference>
<keyword evidence="2" id="KW-1185">Reference proteome</keyword>
<comment type="caution">
    <text evidence="1">The sequence shown here is derived from an EMBL/GenBank/DDBJ whole genome shotgun (WGS) entry which is preliminary data.</text>
</comment>
<evidence type="ECO:0000313" key="2">
    <source>
        <dbReference type="Proteomes" id="UP000314294"/>
    </source>
</evidence>
<gene>
    <name evidence="1" type="ORF">EYF80_066844</name>
</gene>
<dbReference type="AlphaFoldDB" id="A0A4Z2E2V1"/>
<sequence>MWRRASTAVASNRWSPASPVALLVSTTAPVCPVQRRSRNMLERFSTLSEGSDSFSALLK</sequence>
<organism evidence="1 2">
    <name type="scientific">Liparis tanakae</name>
    <name type="common">Tanaka's snailfish</name>
    <dbReference type="NCBI Taxonomy" id="230148"/>
    <lineage>
        <taxon>Eukaryota</taxon>
        <taxon>Metazoa</taxon>
        <taxon>Chordata</taxon>
        <taxon>Craniata</taxon>
        <taxon>Vertebrata</taxon>
        <taxon>Euteleostomi</taxon>
        <taxon>Actinopterygii</taxon>
        <taxon>Neopterygii</taxon>
        <taxon>Teleostei</taxon>
        <taxon>Neoteleostei</taxon>
        <taxon>Acanthomorphata</taxon>
        <taxon>Eupercaria</taxon>
        <taxon>Perciformes</taxon>
        <taxon>Cottioidei</taxon>
        <taxon>Cottales</taxon>
        <taxon>Liparidae</taxon>
        <taxon>Liparis</taxon>
    </lineage>
</organism>
<evidence type="ECO:0000313" key="1">
    <source>
        <dbReference type="EMBL" id="TNN23039.1"/>
    </source>
</evidence>
<dbReference type="EMBL" id="SRLO01020049">
    <property type="protein sequence ID" value="TNN23039.1"/>
    <property type="molecule type" value="Genomic_DNA"/>
</dbReference>
<accession>A0A4Z2E2V1</accession>
<reference evidence="1 2" key="1">
    <citation type="submission" date="2019-03" db="EMBL/GenBank/DDBJ databases">
        <title>First draft genome of Liparis tanakae, snailfish: a comprehensive survey of snailfish specific genes.</title>
        <authorList>
            <person name="Kim W."/>
            <person name="Song I."/>
            <person name="Jeong J.-H."/>
            <person name="Kim D."/>
            <person name="Kim S."/>
            <person name="Ryu S."/>
            <person name="Song J.Y."/>
            <person name="Lee S.K."/>
        </authorList>
    </citation>
    <scope>NUCLEOTIDE SEQUENCE [LARGE SCALE GENOMIC DNA]</scope>
    <source>
        <tissue evidence="1">Muscle</tissue>
    </source>
</reference>
<proteinExistence type="predicted"/>
<protein>
    <submittedName>
        <fullName evidence="1">Uncharacterized protein</fullName>
    </submittedName>
</protein>